<keyword evidence="1" id="KW-1133">Transmembrane helix</keyword>
<dbReference type="PANTHER" id="PTHR45138:SF9">
    <property type="entry name" value="DIGUANYLATE CYCLASE DGCM-RELATED"/>
    <property type="match status" value="1"/>
</dbReference>
<protein>
    <submittedName>
        <fullName evidence="3">GGDEF domain-containing protein</fullName>
    </submittedName>
</protein>
<dbReference type="InterPro" id="IPR029787">
    <property type="entry name" value="Nucleotide_cyclase"/>
</dbReference>
<dbReference type="PANTHER" id="PTHR45138">
    <property type="entry name" value="REGULATORY COMPONENTS OF SENSORY TRANSDUCTION SYSTEM"/>
    <property type="match status" value="1"/>
</dbReference>
<keyword evidence="1" id="KW-0472">Membrane</keyword>
<accession>A0AB38RPW6</accession>
<evidence type="ECO:0000313" key="3">
    <source>
        <dbReference type="EMBL" id="UPU46829.1"/>
    </source>
</evidence>
<dbReference type="AlphaFoldDB" id="A0AB38RPW6"/>
<dbReference type="SUPFAM" id="SSF55073">
    <property type="entry name" value="Nucleotide cyclase"/>
    <property type="match status" value="1"/>
</dbReference>
<dbReference type="GO" id="GO:1902201">
    <property type="term" value="P:negative regulation of bacterial-type flagellum-dependent cell motility"/>
    <property type="evidence" value="ECO:0007669"/>
    <property type="project" value="TreeGrafter"/>
</dbReference>
<feature type="domain" description="GGDEF" evidence="2">
    <location>
        <begin position="159"/>
        <end position="294"/>
    </location>
</feature>
<evidence type="ECO:0000259" key="2">
    <source>
        <dbReference type="PROSITE" id="PS50887"/>
    </source>
</evidence>
<dbReference type="InterPro" id="IPR050469">
    <property type="entry name" value="Diguanylate_Cyclase"/>
</dbReference>
<dbReference type="InterPro" id="IPR043128">
    <property type="entry name" value="Rev_trsase/Diguanyl_cyclase"/>
</dbReference>
<geneLocation type="plasmid" evidence="3 4">
    <name>pdjl-6-4</name>
</geneLocation>
<dbReference type="Pfam" id="PF00990">
    <property type="entry name" value="GGDEF"/>
    <property type="match status" value="1"/>
</dbReference>
<dbReference type="PROSITE" id="PS50887">
    <property type="entry name" value="GGDEF"/>
    <property type="match status" value="1"/>
</dbReference>
<dbReference type="EMBL" id="CP096567">
    <property type="protein sequence ID" value="UPU46829.1"/>
    <property type="molecule type" value="Genomic_DNA"/>
</dbReference>
<keyword evidence="3" id="KW-0614">Plasmid</keyword>
<keyword evidence="4" id="KW-1185">Reference proteome</keyword>
<dbReference type="Gene3D" id="3.30.70.270">
    <property type="match status" value="1"/>
</dbReference>
<dbReference type="SMART" id="SM00267">
    <property type="entry name" value="GGDEF"/>
    <property type="match status" value="1"/>
</dbReference>
<proteinExistence type="predicted"/>
<evidence type="ECO:0000313" key="4">
    <source>
        <dbReference type="Proteomes" id="UP000831484"/>
    </source>
</evidence>
<gene>
    <name evidence="3" type="ORF">M0639_32075</name>
</gene>
<dbReference type="GO" id="GO:0005886">
    <property type="term" value="C:plasma membrane"/>
    <property type="evidence" value="ECO:0007669"/>
    <property type="project" value="TreeGrafter"/>
</dbReference>
<feature type="transmembrane region" description="Helical" evidence="1">
    <location>
        <begin position="20"/>
        <end position="38"/>
    </location>
</feature>
<dbReference type="RefSeq" id="WP_064074833.1">
    <property type="nucleotide sequence ID" value="NZ_CP096567.1"/>
</dbReference>
<sequence>MSTLGIFLLTLTVGRLSDRMFSIVGLIGMVGIAASAYLVTDPLAARGIVTLLSAIPAIAAMASSRRVIVGHTIVAIALACAVAVTVAHGFAAALVSCTVSVTVIWLPVFMIGALRRSLVFTQARYRELAHTDPLTSLPNRRGFLDRIERYHRSYPASTGQMGFLMIDVDHFKQINDLFGHSAGDQTLRSVVAAIARAVGSGVLVARSGGEEFVAFFAASDLNGVEALAERIRASVAESCDVTVSIGAIYCELDDHPASPEMSLGELTDVLTHRVDALMYAAKAGGRNTVRCQQLPRMRVNLVHGQPSDVSRPALFEIGTSAVDPVH</sequence>
<evidence type="ECO:0000256" key="1">
    <source>
        <dbReference type="SAM" id="Phobius"/>
    </source>
</evidence>
<dbReference type="CDD" id="cd01949">
    <property type="entry name" value="GGDEF"/>
    <property type="match status" value="1"/>
</dbReference>
<organism evidence="3 4">
    <name type="scientific">Rhodococcus qingshengii JCM 15477</name>
    <dbReference type="NCBI Taxonomy" id="1303681"/>
    <lineage>
        <taxon>Bacteria</taxon>
        <taxon>Bacillati</taxon>
        <taxon>Actinomycetota</taxon>
        <taxon>Actinomycetes</taxon>
        <taxon>Mycobacteriales</taxon>
        <taxon>Nocardiaceae</taxon>
        <taxon>Rhodococcus</taxon>
        <taxon>Rhodococcus erythropolis group</taxon>
    </lineage>
</organism>
<dbReference type="InterPro" id="IPR000160">
    <property type="entry name" value="GGDEF_dom"/>
</dbReference>
<keyword evidence="1" id="KW-0812">Transmembrane</keyword>
<dbReference type="NCBIfam" id="TIGR00254">
    <property type="entry name" value="GGDEF"/>
    <property type="match status" value="1"/>
</dbReference>
<dbReference type="GO" id="GO:0043709">
    <property type="term" value="P:cell adhesion involved in single-species biofilm formation"/>
    <property type="evidence" value="ECO:0007669"/>
    <property type="project" value="TreeGrafter"/>
</dbReference>
<dbReference type="GO" id="GO:0052621">
    <property type="term" value="F:diguanylate cyclase activity"/>
    <property type="evidence" value="ECO:0007669"/>
    <property type="project" value="TreeGrafter"/>
</dbReference>
<feature type="transmembrane region" description="Helical" evidence="1">
    <location>
        <begin position="93"/>
        <end position="114"/>
    </location>
</feature>
<feature type="transmembrane region" description="Helical" evidence="1">
    <location>
        <begin position="44"/>
        <end position="61"/>
    </location>
</feature>
<name>A0AB38RPW6_RHOSG</name>
<dbReference type="Proteomes" id="UP000831484">
    <property type="component" value="Plasmid pdjl-6-4"/>
</dbReference>
<reference evidence="4" key="1">
    <citation type="journal article" date="2022" name="Environ. Microbiol.">
        <title>Functional analysis, diversity, and distribution of carbendazim hydrolases MheI and CbmA, responsible for the initial step in carbendazim degradation.</title>
        <authorList>
            <person name="Zhang M."/>
            <person name="Bai X."/>
            <person name="Li Q."/>
            <person name="Zhang L."/>
            <person name="Zhu Q."/>
            <person name="Gao S."/>
            <person name="Ke Z."/>
            <person name="Jiang M."/>
            <person name="Hu J."/>
            <person name="Qiu J."/>
            <person name="Hong Q."/>
        </authorList>
    </citation>
    <scope>NUCLEOTIDE SEQUENCE [LARGE SCALE GENOMIC DNA]</scope>
    <source>
        <strain evidence="4">djl-6</strain>
    </source>
</reference>
<feature type="transmembrane region" description="Helical" evidence="1">
    <location>
        <begin position="68"/>
        <end position="87"/>
    </location>
</feature>